<dbReference type="Pfam" id="PF13426">
    <property type="entry name" value="PAS_9"/>
    <property type="match status" value="1"/>
</dbReference>
<evidence type="ECO:0000259" key="4">
    <source>
        <dbReference type="PROSITE" id="PS50112"/>
    </source>
</evidence>
<evidence type="ECO:0000256" key="3">
    <source>
        <dbReference type="SAM" id="Coils"/>
    </source>
</evidence>
<dbReference type="AlphaFoldDB" id="A0A934PT44"/>
<comment type="catalytic activity">
    <reaction evidence="1">
        <text>ATP + protein L-histidine = ADP + protein N-phospho-L-histidine.</text>
        <dbReference type="EC" id="2.7.13.3"/>
    </reaction>
</comment>
<dbReference type="InterPro" id="IPR003018">
    <property type="entry name" value="GAF"/>
</dbReference>
<evidence type="ECO:0000313" key="6">
    <source>
        <dbReference type="Proteomes" id="UP000613193"/>
    </source>
</evidence>
<dbReference type="SMART" id="SM00065">
    <property type="entry name" value="GAF"/>
    <property type="match status" value="1"/>
</dbReference>
<dbReference type="InterPro" id="IPR035965">
    <property type="entry name" value="PAS-like_dom_sf"/>
</dbReference>
<dbReference type="PROSITE" id="PS50112">
    <property type="entry name" value="PAS"/>
    <property type="match status" value="1"/>
</dbReference>
<dbReference type="SUPFAM" id="SSF55781">
    <property type="entry name" value="GAF domain-like"/>
    <property type="match status" value="1"/>
</dbReference>
<evidence type="ECO:0000256" key="1">
    <source>
        <dbReference type="ARBA" id="ARBA00000085"/>
    </source>
</evidence>
<reference evidence="5" key="1">
    <citation type="submission" date="2020-12" db="EMBL/GenBank/DDBJ databases">
        <title>Bacterial novel species Mucilaginibacter sp. SD-g isolated from soil.</title>
        <authorList>
            <person name="Jung H.-Y."/>
        </authorList>
    </citation>
    <scope>NUCLEOTIDE SEQUENCE</scope>
    <source>
        <strain evidence="5">SD-g</strain>
    </source>
</reference>
<protein>
    <recommendedName>
        <fullName evidence="2">histidine kinase</fullName>
        <ecNumber evidence="2">2.7.13.3</ecNumber>
    </recommendedName>
</protein>
<proteinExistence type="predicted"/>
<feature type="domain" description="PAS" evidence="4">
    <location>
        <begin position="241"/>
        <end position="293"/>
    </location>
</feature>
<dbReference type="RefSeq" id="WP_200064333.1">
    <property type="nucleotide sequence ID" value="NZ_JAEHFW010000001.1"/>
</dbReference>
<keyword evidence="6" id="KW-1185">Reference proteome</keyword>
<dbReference type="Proteomes" id="UP000613193">
    <property type="component" value="Unassembled WGS sequence"/>
</dbReference>
<organism evidence="5 6">
    <name type="scientific">Mucilaginibacter segetis</name>
    <dbReference type="NCBI Taxonomy" id="2793071"/>
    <lineage>
        <taxon>Bacteria</taxon>
        <taxon>Pseudomonadati</taxon>
        <taxon>Bacteroidota</taxon>
        <taxon>Sphingobacteriia</taxon>
        <taxon>Sphingobacteriales</taxon>
        <taxon>Sphingobacteriaceae</taxon>
        <taxon>Mucilaginibacter</taxon>
    </lineage>
</organism>
<comment type="caution">
    <text evidence="5">The sequence shown here is derived from an EMBL/GenBank/DDBJ whole genome shotgun (WGS) entry which is preliminary data.</text>
</comment>
<dbReference type="CDD" id="cd00082">
    <property type="entry name" value="HisKA"/>
    <property type="match status" value="1"/>
</dbReference>
<dbReference type="EMBL" id="JAEHFW010000001">
    <property type="protein sequence ID" value="MBK0378493.1"/>
    <property type="molecule type" value="Genomic_DNA"/>
</dbReference>
<gene>
    <name evidence="5" type="ORF">I5M19_04195</name>
</gene>
<dbReference type="PANTHER" id="PTHR43102">
    <property type="entry name" value="SLR1143 PROTEIN"/>
    <property type="match status" value="1"/>
</dbReference>
<evidence type="ECO:0000256" key="2">
    <source>
        <dbReference type="ARBA" id="ARBA00012438"/>
    </source>
</evidence>
<dbReference type="EC" id="2.7.13.3" evidence="2"/>
<dbReference type="SUPFAM" id="SSF47384">
    <property type="entry name" value="Homodimeric domain of signal transducing histidine kinase"/>
    <property type="match status" value="1"/>
</dbReference>
<dbReference type="InterPro" id="IPR036097">
    <property type="entry name" value="HisK_dim/P_sf"/>
</dbReference>
<dbReference type="Gene3D" id="3.30.450.20">
    <property type="entry name" value="PAS domain"/>
    <property type="match status" value="1"/>
</dbReference>
<dbReference type="PANTHER" id="PTHR43102:SF2">
    <property type="entry name" value="GAF DOMAIN-CONTAINING PROTEIN"/>
    <property type="match status" value="1"/>
</dbReference>
<dbReference type="InterPro" id="IPR003661">
    <property type="entry name" value="HisK_dim/P_dom"/>
</dbReference>
<dbReference type="NCBIfam" id="TIGR00229">
    <property type="entry name" value="sensory_box"/>
    <property type="match status" value="1"/>
</dbReference>
<accession>A0A934PT44</accession>
<dbReference type="SUPFAM" id="SSF55785">
    <property type="entry name" value="PYP-like sensor domain (PAS domain)"/>
    <property type="match status" value="1"/>
</dbReference>
<evidence type="ECO:0000313" key="5">
    <source>
        <dbReference type="EMBL" id="MBK0378493.1"/>
    </source>
</evidence>
<feature type="coiled-coil region" evidence="3">
    <location>
        <begin position="145"/>
        <end position="179"/>
    </location>
</feature>
<sequence length="372" mass="41839">MLGNEEDRIREVHKYLSLDLSQSPELQDIVDLAARLCDKPIALLTFLDEQINWLKIRSGVAVEVMPRSTSFCQYAVQQDQVLIIPDASRDARFDDNPLVHADPNIRFYAGAPLVLNNGLKLGTLCLFDLKPNAIDPLQQKALQTLARQAAALLELEHSKAELNKKIEEIQAKNETLVKIAYMQSHDIRHPLTSVMGLMELVKENLQAVDAQWLRMMGEATNALDDRIKAIVAESISEKDLKAMRFNKMIEEIEDCAILLLDQDGYIENWNKGARLLKGYNAEEIIGKNFEVFYTGKDRKAGRPAKLIALATKNGVAKDEGWRLRKDGTKFWGSIVITAIHNENKQVIGFTKMTRKLMATAEAPNVAEVCLQS</sequence>
<dbReference type="Pfam" id="PF01590">
    <property type="entry name" value="GAF"/>
    <property type="match status" value="1"/>
</dbReference>
<dbReference type="Gene3D" id="3.30.450.40">
    <property type="match status" value="1"/>
</dbReference>
<dbReference type="Gene3D" id="1.10.287.130">
    <property type="match status" value="1"/>
</dbReference>
<dbReference type="InterPro" id="IPR029016">
    <property type="entry name" value="GAF-like_dom_sf"/>
</dbReference>
<name>A0A934PT44_9SPHI</name>
<keyword evidence="3" id="KW-0175">Coiled coil</keyword>
<dbReference type="InterPro" id="IPR000014">
    <property type="entry name" value="PAS"/>
</dbReference>
<dbReference type="CDD" id="cd00130">
    <property type="entry name" value="PAS"/>
    <property type="match status" value="1"/>
</dbReference>
<dbReference type="GO" id="GO:0000155">
    <property type="term" value="F:phosphorelay sensor kinase activity"/>
    <property type="evidence" value="ECO:0007669"/>
    <property type="project" value="InterPro"/>
</dbReference>